<protein>
    <submittedName>
        <fullName evidence="2">Uncharacterized protein</fullName>
    </submittedName>
</protein>
<accession>A0A9E7RW35</accession>
<organism evidence="2">
    <name type="scientific">Methanothermobacter wolfeii</name>
    <name type="common">Methanobacterium wolfei</name>
    <dbReference type="NCBI Taxonomy" id="145261"/>
    <lineage>
        <taxon>Archaea</taxon>
        <taxon>Methanobacteriati</taxon>
        <taxon>Methanobacteriota</taxon>
        <taxon>Methanomada group</taxon>
        <taxon>Methanobacteria</taxon>
        <taxon>Methanobacteriales</taxon>
        <taxon>Methanobacteriaceae</taxon>
        <taxon>Methanothermobacter</taxon>
    </lineage>
</organism>
<evidence type="ECO:0000313" key="3">
    <source>
        <dbReference type="Proteomes" id="UP001369247"/>
    </source>
</evidence>
<proteinExistence type="predicted"/>
<evidence type="ECO:0000313" key="1">
    <source>
        <dbReference type="EMBL" id="MEJ8542431.1"/>
    </source>
</evidence>
<dbReference type="EMBL" id="JAXUHJ010000008">
    <property type="protein sequence ID" value="MEJ8542431.1"/>
    <property type="molecule type" value="Genomic_DNA"/>
</dbReference>
<name>A0A9E7RW35_METWO</name>
<keyword evidence="3" id="KW-1185">Reference proteome</keyword>
<evidence type="ECO:0000313" key="2">
    <source>
        <dbReference type="EMBL" id="UXH32502.1"/>
    </source>
</evidence>
<gene>
    <name evidence="2" type="ORF">N5910_04260</name>
    <name evidence="1" type="ORF">U2150_02850</name>
</gene>
<dbReference type="RefSeq" id="WP_074358877.1">
    <property type="nucleotide sequence ID" value="NZ_CP104550.1"/>
</dbReference>
<sequence length="117" mass="13764">MKKILIRIFEISRQYEFFEEAIVPEKSKGQYEFPEMTMVFEKTADDMLRRRPAIPEEGNGGPQYIVEVYDQWDDSPSIFYLDSRKRIIELDAAHRGVKTPCEELSSGKRIMEPDLNQ</sequence>
<reference evidence="2" key="1">
    <citation type="submission" date="2022-09" db="EMBL/GenBank/DDBJ databases">
        <title>Characterization of three MwoI isoschizomers from sequenced genome and metagenomes.</title>
        <authorList>
            <person name="Fomenkov A."/>
            <person name="Xu S.Y."/>
            <person name="Roberts R.J."/>
        </authorList>
    </citation>
    <scope>NUCLEOTIDE SEQUENCE</scope>
    <source>
        <strain evidence="2">DSM 2970</strain>
    </source>
</reference>
<reference evidence="1 3" key="2">
    <citation type="submission" date="2023-12" db="EMBL/GenBank/DDBJ databases">
        <title>Phenotypic and Genomic Characterization of Methanothermobacter wolfeii Strain BSEL, a CO2-Capturing Archaeon with Minimal Nutrient Requirements.</title>
        <authorList>
            <person name="Ale Enriquez F."/>
            <person name="Ahring B.K."/>
        </authorList>
    </citation>
    <scope>NUCLEOTIDE SEQUENCE [LARGE SCALE GENOMIC DNA]</scope>
    <source>
        <strain evidence="1 3">BSEL-1</strain>
    </source>
</reference>
<dbReference type="GeneID" id="58978470"/>
<dbReference type="AlphaFoldDB" id="A0A9E7RW35"/>
<dbReference type="Proteomes" id="UP001369247">
    <property type="component" value="Unassembled WGS sequence"/>
</dbReference>
<dbReference type="Proteomes" id="UP001065373">
    <property type="component" value="Chromosome"/>
</dbReference>
<dbReference type="GeneID" id="75106438"/>
<dbReference type="EMBL" id="CP104550">
    <property type="protein sequence ID" value="UXH32502.1"/>
    <property type="molecule type" value="Genomic_DNA"/>
</dbReference>
<dbReference type="KEGG" id="mwo:MWSIV6_0822"/>